<dbReference type="STRING" id="230819.A0A5C3LMZ3"/>
<keyword evidence="2" id="KW-1185">Reference proteome</keyword>
<proteinExistence type="predicted"/>
<organism evidence="1 2">
    <name type="scientific">Coprinopsis marcescibilis</name>
    <name type="common">Agaric fungus</name>
    <name type="synonym">Psathyrella marcescibilis</name>
    <dbReference type="NCBI Taxonomy" id="230819"/>
    <lineage>
        <taxon>Eukaryota</taxon>
        <taxon>Fungi</taxon>
        <taxon>Dikarya</taxon>
        <taxon>Basidiomycota</taxon>
        <taxon>Agaricomycotina</taxon>
        <taxon>Agaricomycetes</taxon>
        <taxon>Agaricomycetidae</taxon>
        <taxon>Agaricales</taxon>
        <taxon>Agaricineae</taxon>
        <taxon>Psathyrellaceae</taxon>
        <taxon>Coprinopsis</taxon>
    </lineage>
</organism>
<dbReference type="EMBL" id="ML210147">
    <property type="protein sequence ID" value="TFK30081.1"/>
    <property type="molecule type" value="Genomic_DNA"/>
</dbReference>
<dbReference type="AlphaFoldDB" id="A0A5C3LMZ3"/>
<sequence>MSTSSTPVAECVANHWTINSLGQSPCEVAGLLAQVCTGVRLILPQLPERNEYYGPNSTNQNSCRCSSVLYSLISACAHCQERNYVEWSKYKENCTAAMTPHSGSFPFPLPPGVAVPSWAYQDVEKGDTFDISAAIISG</sequence>
<evidence type="ECO:0000313" key="2">
    <source>
        <dbReference type="Proteomes" id="UP000307440"/>
    </source>
</evidence>
<accession>A0A5C3LMZ3</accession>
<dbReference type="OrthoDB" id="2576311at2759"/>
<dbReference type="Proteomes" id="UP000307440">
    <property type="component" value="Unassembled WGS sequence"/>
</dbReference>
<evidence type="ECO:0000313" key="1">
    <source>
        <dbReference type="EMBL" id="TFK30081.1"/>
    </source>
</evidence>
<gene>
    <name evidence="1" type="ORF">FA15DRAFT_197163</name>
</gene>
<protein>
    <submittedName>
        <fullName evidence="1">Uncharacterized protein</fullName>
    </submittedName>
</protein>
<reference evidence="1 2" key="1">
    <citation type="journal article" date="2019" name="Nat. Ecol. Evol.">
        <title>Megaphylogeny resolves global patterns of mushroom evolution.</title>
        <authorList>
            <person name="Varga T."/>
            <person name="Krizsan K."/>
            <person name="Foldi C."/>
            <person name="Dima B."/>
            <person name="Sanchez-Garcia M."/>
            <person name="Sanchez-Ramirez S."/>
            <person name="Szollosi G.J."/>
            <person name="Szarkandi J.G."/>
            <person name="Papp V."/>
            <person name="Albert L."/>
            <person name="Andreopoulos W."/>
            <person name="Angelini C."/>
            <person name="Antonin V."/>
            <person name="Barry K.W."/>
            <person name="Bougher N.L."/>
            <person name="Buchanan P."/>
            <person name="Buyck B."/>
            <person name="Bense V."/>
            <person name="Catcheside P."/>
            <person name="Chovatia M."/>
            <person name="Cooper J."/>
            <person name="Damon W."/>
            <person name="Desjardin D."/>
            <person name="Finy P."/>
            <person name="Geml J."/>
            <person name="Haridas S."/>
            <person name="Hughes K."/>
            <person name="Justo A."/>
            <person name="Karasinski D."/>
            <person name="Kautmanova I."/>
            <person name="Kiss B."/>
            <person name="Kocsube S."/>
            <person name="Kotiranta H."/>
            <person name="LaButti K.M."/>
            <person name="Lechner B.E."/>
            <person name="Liimatainen K."/>
            <person name="Lipzen A."/>
            <person name="Lukacs Z."/>
            <person name="Mihaltcheva S."/>
            <person name="Morgado L.N."/>
            <person name="Niskanen T."/>
            <person name="Noordeloos M.E."/>
            <person name="Ohm R.A."/>
            <person name="Ortiz-Santana B."/>
            <person name="Ovrebo C."/>
            <person name="Racz N."/>
            <person name="Riley R."/>
            <person name="Savchenko A."/>
            <person name="Shiryaev A."/>
            <person name="Soop K."/>
            <person name="Spirin V."/>
            <person name="Szebenyi C."/>
            <person name="Tomsovsky M."/>
            <person name="Tulloss R.E."/>
            <person name="Uehling J."/>
            <person name="Grigoriev I.V."/>
            <person name="Vagvolgyi C."/>
            <person name="Papp T."/>
            <person name="Martin F.M."/>
            <person name="Miettinen O."/>
            <person name="Hibbett D.S."/>
            <person name="Nagy L.G."/>
        </authorList>
    </citation>
    <scope>NUCLEOTIDE SEQUENCE [LARGE SCALE GENOMIC DNA]</scope>
    <source>
        <strain evidence="1 2">CBS 121175</strain>
    </source>
</reference>
<name>A0A5C3LMZ3_COPMA</name>